<dbReference type="AlphaFoldDB" id="A0A1R3KM71"/>
<feature type="transmembrane region" description="Helical" evidence="1">
    <location>
        <begin position="20"/>
        <end position="40"/>
    </location>
</feature>
<reference evidence="3" key="1">
    <citation type="submission" date="2013-09" db="EMBL/GenBank/DDBJ databases">
        <title>Corchorus olitorius genome sequencing.</title>
        <authorList>
            <person name="Alam M."/>
            <person name="Haque M.S."/>
            <person name="Islam M.S."/>
            <person name="Emdad E.M."/>
            <person name="Islam M.M."/>
            <person name="Ahmed B."/>
            <person name="Halim A."/>
            <person name="Hossen Q.M.M."/>
            <person name="Hossain M.Z."/>
            <person name="Ahmed R."/>
            <person name="Khan M.M."/>
            <person name="Islam R."/>
            <person name="Rashid M.M."/>
            <person name="Khan S.A."/>
            <person name="Rahman M.S."/>
            <person name="Alam M."/>
            <person name="Yahiya A.S."/>
            <person name="Khan M.S."/>
            <person name="Azam M.S."/>
            <person name="Haque T."/>
            <person name="Lashkar M.Z.H."/>
            <person name="Akhand A.I."/>
            <person name="Morshed G."/>
            <person name="Roy S."/>
            <person name="Uddin K.S."/>
            <person name="Rabeya T."/>
            <person name="Hossain A.S."/>
            <person name="Chowdhury A."/>
            <person name="Snigdha A.R."/>
            <person name="Mortoza M.S."/>
            <person name="Matin S.A."/>
            <person name="Hoque S.M.E."/>
            <person name="Islam M.K."/>
            <person name="Roy D.K."/>
            <person name="Haider R."/>
            <person name="Moosa M.M."/>
            <person name="Elias S.M."/>
            <person name="Hasan A.M."/>
            <person name="Jahan S."/>
            <person name="Shafiuddin M."/>
            <person name="Mahmood N."/>
            <person name="Shommy N.S."/>
        </authorList>
    </citation>
    <scope>NUCLEOTIDE SEQUENCE [LARGE SCALE GENOMIC DNA]</scope>
    <source>
        <strain evidence="3">cv. O-4</strain>
    </source>
</reference>
<keyword evidence="1" id="KW-0472">Membrane</keyword>
<proteinExistence type="predicted"/>
<dbReference type="EMBL" id="AWUE01012865">
    <property type="protein sequence ID" value="OMP08149.1"/>
    <property type="molecule type" value="Genomic_DNA"/>
</dbReference>
<dbReference type="Proteomes" id="UP000187203">
    <property type="component" value="Unassembled WGS sequence"/>
</dbReference>
<evidence type="ECO:0000313" key="3">
    <source>
        <dbReference type="Proteomes" id="UP000187203"/>
    </source>
</evidence>
<keyword evidence="1" id="KW-1133">Transmembrane helix</keyword>
<protein>
    <submittedName>
        <fullName evidence="2">Uncharacterized protein</fullName>
    </submittedName>
</protein>
<evidence type="ECO:0000313" key="2">
    <source>
        <dbReference type="EMBL" id="OMP08149.1"/>
    </source>
</evidence>
<keyword evidence="3" id="KW-1185">Reference proteome</keyword>
<name>A0A1R3KM71_9ROSI</name>
<comment type="caution">
    <text evidence="2">The sequence shown here is derived from an EMBL/GenBank/DDBJ whole genome shotgun (WGS) entry which is preliminary data.</text>
</comment>
<accession>A0A1R3KM71</accession>
<organism evidence="2 3">
    <name type="scientific">Corchorus olitorius</name>
    <dbReference type="NCBI Taxonomy" id="93759"/>
    <lineage>
        <taxon>Eukaryota</taxon>
        <taxon>Viridiplantae</taxon>
        <taxon>Streptophyta</taxon>
        <taxon>Embryophyta</taxon>
        <taxon>Tracheophyta</taxon>
        <taxon>Spermatophyta</taxon>
        <taxon>Magnoliopsida</taxon>
        <taxon>eudicotyledons</taxon>
        <taxon>Gunneridae</taxon>
        <taxon>Pentapetalae</taxon>
        <taxon>rosids</taxon>
        <taxon>malvids</taxon>
        <taxon>Malvales</taxon>
        <taxon>Malvaceae</taxon>
        <taxon>Grewioideae</taxon>
        <taxon>Apeibeae</taxon>
        <taxon>Corchorus</taxon>
    </lineage>
</organism>
<evidence type="ECO:0000256" key="1">
    <source>
        <dbReference type="SAM" id="Phobius"/>
    </source>
</evidence>
<gene>
    <name evidence="2" type="ORF">COLO4_06735</name>
</gene>
<keyword evidence="1" id="KW-0812">Transmembrane</keyword>
<sequence length="57" mass="6710">MVVIKYKDAGPRLRSFAWKVYPADHCFGLIIFHSMVLVFASKTYYHYIHLSGRFRTA</sequence>